<feature type="domain" description="Gamma-glutamylcyclotransferase AIG2-like" evidence="1">
    <location>
        <begin position="4"/>
        <end position="114"/>
    </location>
</feature>
<dbReference type="RefSeq" id="WP_120354935.1">
    <property type="nucleotide sequence ID" value="NZ_RAQO01000005.1"/>
</dbReference>
<dbReference type="CDD" id="cd06661">
    <property type="entry name" value="GGCT_like"/>
    <property type="match status" value="1"/>
</dbReference>
<dbReference type="AlphaFoldDB" id="A0A420EDU6"/>
<gene>
    <name evidence="2" type="ORF">DBZ36_10730</name>
</gene>
<dbReference type="Gene3D" id="3.10.490.10">
    <property type="entry name" value="Gamma-glutamyl cyclotransferase-like"/>
    <property type="match status" value="1"/>
</dbReference>
<reference evidence="2 3" key="1">
    <citation type="submission" date="2018-09" db="EMBL/GenBank/DDBJ databases">
        <authorList>
            <person name="Wang Z."/>
        </authorList>
    </citation>
    <scope>NUCLEOTIDE SEQUENCE [LARGE SCALE GENOMIC DNA]</scope>
    <source>
        <strain evidence="2 3">ALS 81</strain>
    </source>
</reference>
<proteinExistence type="predicted"/>
<organism evidence="2 3">
    <name type="scientific">Alginatibacterium sediminis</name>
    <dbReference type="NCBI Taxonomy" id="2164068"/>
    <lineage>
        <taxon>Bacteria</taxon>
        <taxon>Pseudomonadati</taxon>
        <taxon>Pseudomonadota</taxon>
        <taxon>Gammaproteobacteria</taxon>
        <taxon>Alteromonadales</taxon>
        <taxon>Alteromonadaceae</taxon>
        <taxon>Alginatibacterium</taxon>
    </lineage>
</organism>
<name>A0A420EDU6_9ALTE</name>
<dbReference type="InterPro" id="IPR009288">
    <property type="entry name" value="AIG2-like_dom"/>
</dbReference>
<evidence type="ECO:0000313" key="2">
    <source>
        <dbReference type="EMBL" id="RKF18855.1"/>
    </source>
</evidence>
<sequence>MVYIFGYGSLIDQECRQHTFPAKQAYAARLKGYARYWSALGQDADRSAVVIVEQENTSVNGVLIPFDEHYFEQLDERERGYQRVQIGLEQLQCLDVLPDSAIKVFTYVAPRHWQPKHNSPILQSYLDVCIRGCLHHSEDYATEFLLSTGSWGEHWVDDRKLPQYPRALDFDTNLFEAVDKLLHQTSLLGSRKLV</sequence>
<dbReference type="EMBL" id="RAQO01000005">
    <property type="protein sequence ID" value="RKF18855.1"/>
    <property type="molecule type" value="Genomic_DNA"/>
</dbReference>
<dbReference type="Proteomes" id="UP000286482">
    <property type="component" value="Unassembled WGS sequence"/>
</dbReference>
<protein>
    <submittedName>
        <fullName evidence="2">Gamma-glutamylcyclotransferase</fullName>
    </submittedName>
</protein>
<dbReference type="InterPro" id="IPR013024">
    <property type="entry name" value="GGCT-like"/>
</dbReference>
<dbReference type="Pfam" id="PF06094">
    <property type="entry name" value="GGACT"/>
    <property type="match status" value="1"/>
</dbReference>
<evidence type="ECO:0000313" key="3">
    <source>
        <dbReference type="Proteomes" id="UP000286482"/>
    </source>
</evidence>
<keyword evidence="2" id="KW-0808">Transferase</keyword>
<evidence type="ECO:0000259" key="1">
    <source>
        <dbReference type="Pfam" id="PF06094"/>
    </source>
</evidence>
<comment type="caution">
    <text evidence="2">The sequence shown here is derived from an EMBL/GenBank/DDBJ whole genome shotgun (WGS) entry which is preliminary data.</text>
</comment>
<accession>A0A420EDU6</accession>
<dbReference type="SUPFAM" id="SSF110857">
    <property type="entry name" value="Gamma-glutamyl cyclotransferase-like"/>
    <property type="match status" value="1"/>
</dbReference>
<keyword evidence="3" id="KW-1185">Reference proteome</keyword>
<dbReference type="InterPro" id="IPR036568">
    <property type="entry name" value="GGCT-like_sf"/>
</dbReference>
<dbReference type="OrthoDB" id="5567366at2"/>
<dbReference type="GO" id="GO:0016740">
    <property type="term" value="F:transferase activity"/>
    <property type="evidence" value="ECO:0007669"/>
    <property type="project" value="UniProtKB-KW"/>
</dbReference>